<protein>
    <submittedName>
        <fullName evidence="2">Uncharacterized protein</fullName>
    </submittedName>
</protein>
<proteinExistence type="predicted"/>
<evidence type="ECO:0000313" key="3">
    <source>
        <dbReference type="Proteomes" id="UP001066276"/>
    </source>
</evidence>
<sequence length="322" mass="35030">MLLTTEADTIHLCAYPWTAKGIIRSAIYGIVQDLITAIAEVTSWVKLFPHFLKKRMAPKIPRNPGDKTDNAKSLRSGRDKGDLAGVNRRPTSMVGRQLVKNTTGQSKDLKASDNMTPPAENKGKSKTQATINSFLTGGAQEIETTLLTTMLGGEQTSTEGACEGASSKKSGKERLSQSGTIRADSGTMEKWQETPLKLQHVPEVQGKDLSNIRQTRGSAGEQGRLRSLGESAKSNGKEIKNLDWSKDTGDKFYSLTEESELSSTEGHSLNDSGSSSISSEEGNASSNNELTVRQRHRQRKCIKRDLIYRRVPNSPPLVGAGL</sequence>
<feature type="compositionally biased region" description="Basic and acidic residues" evidence="1">
    <location>
        <begin position="64"/>
        <end position="82"/>
    </location>
</feature>
<comment type="caution">
    <text evidence="2">The sequence shown here is derived from an EMBL/GenBank/DDBJ whole genome shotgun (WGS) entry which is preliminary data.</text>
</comment>
<feature type="compositionally biased region" description="Low complexity" evidence="1">
    <location>
        <begin position="261"/>
        <end position="289"/>
    </location>
</feature>
<keyword evidence="3" id="KW-1185">Reference proteome</keyword>
<feature type="region of interest" description="Disordered" evidence="1">
    <location>
        <begin position="57"/>
        <end position="128"/>
    </location>
</feature>
<evidence type="ECO:0000313" key="2">
    <source>
        <dbReference type="EMBL" id="KAJ1115401.1"/>
    </source>
</evidence>
<feature type="region of interest" description="Disordered" evidence="1">
    <location>
        <begin position="256"/>
        <end position="297"/>
    </location>
</feature>
<accession>A0AAV7NH66</accession>
<dbReference type="Proteomes" id="UP001066276">
    <property type="component" value="Chromosome 8"/>
</dbReference>
<organism evidence="2 3">
    <name type="scientific">Pleurodeles waltl</name>
    <name type="common">Iberian ribbed newt</name>
    <dbReference type="NCBI Taxonomy" id="8319"/>
    <lineage>
        <taxon>Eukaryota</taxon>
        <taxon>Metazoa</taxon>
        <taxon>Chordata</taxon>
        <taxon>Craniata</taxon>
        <taxon>Vertebrata</taxon>
        <taxon>Euteleostomi</taxon>
        <taxon>Amphibia</taxon>
        <taxon>Batrachia</taxon>
        <taxon>Caudata</taxon>
        <taxon>Salamandroidea</taxon>
        <taxon>Salamandridae</taxon>
        <taxon>Pleurodelinae</taxon>
        <taxon>Pleurodeles</taxon>
    </lineage>
</organism>
<feature type="region of interest" description="Disordered" evidence="1">
    <location>
        <begin position="154"/>
        <end position="243"/>
    </location>
</feature>
<dbReference type="AlphaFoldDB" id="A0AAV7NH66"/>
<dbReference type="EMBL" id="JANPWB010000012">
    <property type="protein sequence ID" value="KAJ1115401.1"/>
    <property type="molecule type" value="Genomic_DNA"/>
</dbReference>
<name>A0AAV7NH66_PLEWA</name>
<evidence type="ECO:0000256" key="1">
    <source>
        <dbReference type="SAM" id="MobiDB-lite"/>
    </source>
</evidence>
<reference evidence="2" key="1">
    <citation type="journal article" date="2022" name="bioRxiv">
        <title>Sequencing and chromosome-scale assembly of the giantPleurodeles waltlgenome.</title>
        <authorList>
            <person name="Brown T."/>
            <person name="Elewa A."/>
            <person name="Iarovenko S."/>
            <person name="Subramanian E."/>
            <person name="Araus A.J."/>
            <person name="Petzold A."/>
            <person name="Susuki M."/>
            <person name="Suzuki K.-i.T."/>
            <person name="Hayashi T."/>
            <person name="Toyoda A."/>
            <person name="Oliveira C."/>
            <person name="Osipova E."/>
            <person name="Leigh N.D."/>
            <person name="Simon A."/>
            <person name="Yun M.H."/>
        </authorList>
    </citation>
    <scope>NUCLEOTIDE SEQUENCE</scope>
    <source>
        <strain evidence="2">20211129_DDA</strain>
        <tissue evidence="2">Liver</tissue>
    </source>
</reference>
<gene>
    <name evidence="2" type="ORF">NDU88_003625</name>
</gene>